<dbReference type="InterPro" id="IPR053137">
    <property type="entry name" value="NLR-like"/>
</dbReference>
<dbReference type="GO" id="GO:0043531">
    <property type="term" value="F:ADP binding"/>
    <property type="evidence" value="ECO:0007669"/>
    <property type="project" value="InterPro"/>
</dbReference>
<feature type="domain" description="Azaphilone pigments biosynthesis cluster protein L N-terminal" evidence="6">
    <location>
        <begin position="2"/>
        <end position="137"/>
    </location>
</feature>
<protein>
    <recommendedName>
        <fullName evidence="9">NB-ARC domain-containing protein</fullName>
    </recommendedName>
</protein>
<dbReference type="InterPro" id="IPR043145">
    <property type="entry name" value="Znf_ZZ_sf"/>
</dbReference>
<sequence length="1240" mass="139270">MADAVGLAASIIAIVELSVKVGKLCAQYSTAAGNARADITRLQGRLKDLNVCLEAAQRLLDDPKNTALATSRSLLDSLNACETELAEVRDRLDPGSARKAMRRFGLRALKWPFESKDISTVISNLEHYKQTITLCLQVDQTTILLDVSQRVENLSLQQQSTPSVARPPCFNVPFDRDQDFVARPGMTAWLRDKYSSSTGRMALVGMGGFGKSQVAINFAYSIHDEYSDVNIFWVHASSRPRFEEAYRAIAERMKLPKRDEPSTDILALVRDWLQNDESGRWLMIIDNADDIKLFYPKGPDERVLASFLPKCNNGTILVTSRSRDVAERLTGSQKNIFQVSTMDEAQGLHLIRNKLAVNFENDDAVKLLQALDYIPLAITQAAAYINRRSPRESIESYLEAFQESDQKKNSLLEVDLGDLRRDETVSNSVITTWQVTFEKIRHERPSAANLLSFMSLFDHKGIPEFALHYYNGKLKHRKDKAVGFEDDLDVLRSYSLVYVTANRGVFELHATVQACTRVWTSSSGKLRNSKSLFLYSMRDNFRNAKYKNWSKCQMLLPHLESVTQEKPQVDDVEPWAKLLYQYGRYLIDTGKYKAAEEISKKAITAALPSLGEDHMTMQRCLSELASAYRRQDKLDEAESIGLQLVHASERIWGEEHMRTVHRMNALALTYTYQRRDAEAEDLLVRALTISQRIQGDRHPDAFKTKGNLVLAYSNQYQYDKAEDIAIQVLEARKAVLGLEHPDTLLSMYNLAWINWEQGKLEEAIQLQKQVLMVRKRILGDHHPRTLDTMKLGAKILKDMGQHTDALSLMQTCVDIYKEVHGSQHSGTRSAVKRLEKLEAEMTHSPVPQTTEQSHHSFNNNPYQNQQQGYGQPPYPGQDQQSSGYQSYNGQSQQSYPGQPHSGHQTHSPQPQPQPYNNYQSPQQPQHQQWPSSPAPPSQYVQSPPATHAPYGAPTAPNNYSIQSTPTIVGPGTADPGHSCPAPPRWVPYWSEQSQQWCYVETSGRSSWLVPSGLPPIPGMPAFPGSLNTQSRGHDGQVGHPSQPQYANPQDSRPSLPEKEKKSSTFLAAAGGFAAGGAAGYFVKERIDKRKAKKHGRTAEDFSDFAHFPAWEVDLECNICDQVISGPYAHCKKCDGGDYDICRDCLAQGEVCKGKGKHNLVKVYPKYYCDVCNLLIKGGFYYCSICNNGDWDTCQKCFDAGNTCRGMERGETHNLTHLYMPQPKFGKGSGKYDSSSSSESD</sequence>
<name>A0A420UBQ1_GIBIN</name>
<evidence type="ECO:0000256" key="4">
    <source>
        <dbReference type="SAM" id="MobiDB-lite"/>
    </source>
</evidence>
<dbReference type="Pfam" id="PF00931">
    <property type="entry name" value="NB-ARC"/>
    <property type="match status" value="1"/>
</dbReference>
<dbReference type="Pfam" id="PF13374">
    <property type="entry name" value="TPR_10"/>
    <property type="match status" value="3"/>
</dbReference>
<evidence type="ECO:0000313" key="7">
    <source>
        <dbReference type="EMBL" id="RKL51215.1"/>
    </source>
</evidence>
<feature type="compositionally biased region" description="Polar residues" evidence="4">
    <location>
        <begin position="955"/>
        <end position="966"/>
    </location>
</feature>
<dbReference type="Pfam" id="PF17111">
    <property type="entry name" value="PigL_N"/>
    <property type="match status" value="1"/>
</dbReference>
<feature type="region of interest" description="Disordered" evidence="4">
    <location>
        <begin position="1019"/>
        <end position="1060"/>
    </location>
</feature>
<feature type="compositionally biased region" description="Polar residues" evidence="4">
    <location>
        <begin position="845"/>
        <end position="857"/>
    </location>
</feature>
<evidence type="ECO:0000259" key="6">
    <source>
        <dbReference type="Pfam" id="PF17111"/>
    </source>
</evidence>
<accession>A0A420UBQ1</accession>
<dbReference type="Pfam" id="PF13181">
    <property type="entry name" value="TPR_8"/>
    <property type="match status" value="1"/>
</dbReference>
<dbReference type="Gene3D" id="1.25.40.10">
    <property type="entry name" value="Tetratricopeptide repeat domain"/>
    <property type="match status" value="2"/>
</dbReference>
<dbReference type="Gene3D" id="3.40.50.300">
    <property type="entry name" value="P-loop containing nucleotide triphosphate hydrolases"/>
    <property type="match status" value="1"/>
</dbReference>
<evidence type="ECO:0000256" key="3">
    <source>
        <dbReference type="ARBA" id="ARBA00022833"/>
    </source>
</evidence>
<dbReference type="Gene3D" id="3.30.60.90">
    <property type="match status" value="1"/>
</dbReference>
<dbReference type="SUPFAM" id="SSF52540">
    <property type="entry name" value="P-loop containing nucleoside triphosphate hydrolases"/>
    <property type="match status" value="1"/>
</dbReference>
<dbReference type="Pfam" id="PF13424">
    <property type="entry name" value="TPR_12"/>
    <property type="match status" value="1"/>
</dbReference>
<feature type="domain" description="NB-ARC" evidence="5">
    <location>
        <begin position="196"/>
        <end position="354"/>
    </location>
</feature>
<dbReference type="InterPro" id="IPR002182">
    <property type="entry name" value="NB-ARC"/>
</dbReference>
<gene>
    <name evidence="7" type="ORF">BFJ72_g668</name>
</gene>
<keyword evidence="2" id="KW-0863">Zinc-finger</keyword>
<dbReference type="AlphaFoldDB" id="A0A420UBQ1"/>
<feature type="region of interest" description="Disordered" evidence="4">
    <location>
        <begin position="841"/>
        <end position="978"/>
    </location>
</feature>
<dbReference type="InterPro" id="IPR019734">
    <property type="entry name" value="TPR_rpt"/>
</dbReference>
<dbReference type="InterPro" id="IPR027417">
    <property type="entry name" value="P-loop_NTPase"/>
</dbReference>
<dbReference type="GO" id="GO:0008270">
    <property type="term" value="F:zinc ion binding"/>
    <property type="evidence" value="ECO:0007669"/>
    <property type="project" value="UniProtKB-KW"/>
</dbReference>
<keyword evidence="1" id="KW-0479">Metal-binding</keyword>
<dbReference type="InterPro" id="IPR011990">
    <property type="entry name" value="TPR-like_helical_dom_sf"/>
</dbReference>
<feature type="compositionally biased region" description="Polar residues" evidence="4">
    <location>
        <begin position="1039"/>
        <end position="1052"/>
    </location>
</feature>
<dbReference type="Proteomes" id="UP000283569">
    <property type="component" value="Unassembled WGS sequence"/>
</dbReference>
<dbReference type="SUPFAM" id="SSF48452">
    <property type="entry name" value="TPR-like"/>
    <property type="match status" value="2"/>
</dbReference>
<evidence type="ECO:0000256" key="2">
    <source>
        <dbReference type="ARBA" id="ARBA00022771"/>
    </source>
</evidence>
<dbReference type="EMBL" id="MRDB01000001">
    <property type="protein sequence ID" value="RKL51215.1"/>
    <property type="molecule type" value="Genomic_DNA"/>
</dbReference>
<proteinExistence type="predicted"/>
<comment type="caution">
    <text evidence="7">The sequence shown here is derived from an EMBL/GenBank/DDBJ whole genome shotgun (WGS) entry which is preliminary data.</text>
</comment>
<dbReference type="PANTHER" id="PTHR46082:SF6">
    <property type="entry name" value="AAA+ ATPASE DOMAIN-CONTAINING PROTEIN-RELATED"/>
    <property type="match status" value="1"/>
</dbReference>
<reference evidence="7 8" key="1">
    <citation type="journal article" date="2018" name="Sci. Rep.">
        <title>Characterisation of pathogen-specific regions and novel effector candidates in Fusarium oxysporum f. sp. cepae.</title>
        <authorList>
            <person name="Armitage A.D."/>
            <person name="Taylor A."/>
            <person name="Sobczyk M.K."/>
            <person name="Baxter L."/>
            <person name="Greenfield B.P."/>
            <person name="Bates H.J."/>
            <person name="Wilson F."/>
            <person name="Jackson A.C."/>
            <person name="Ott S."/>
            <person name="Harrison R.J."/>
            <person name="Clarkson J.P."/>
        </authorList>
    </citation>
    <scope>NUCLEOTIDE SEQUENCE [LARGE SCALE GENOMIC DNA]</scope>
    <source>
        <strain evidence="7 8">Fp_A8</strain>
    </source>
</reference>
<feature type="compositionally biased region" description="Low complexity" evidence="4">
    <location>
        <begin position="1230"/>
        <end position="1240"/>
    </location>
</feature>
<feature type="region of interest" description="Disordered" evidence="4">
    <location>
        <begin position="1220"/>
        <end position="1240"/>
    </location>
</feature>
<keyword evidence="3" id="KW-0862">Zinc</keyword>
<evidence type="ECO:0000256" key="1">
    <source>
        <dbReference type="ARBA" id="ARBA00022723"/>
    </source>
</evidence>
<evidence type="ECO:0000313" key="8">
    <source>
        <dbReference type="Proteomes" id="UP000283569"/>
    </source>
</evidence>
<feature type="compositionally biased region" description="Low complexity" evidence="4">
    <location>
        <begin position="858"/>
        <end position="931"/>
    </location>
</feature>
<dbReference type="InterPro" id="IPR031348">
    <property type="entry name" value="PigL_N"/>
</dbReference>
<dbReference type="PANTHER" id="PTHR46082">
    <property type="entry name" value="ATP/GTP-BINDING PROTEIN-RELATED"/>
    <property type="match status" value="1"/>
</dbReference>
<organism evidence="7 8">
    <name type="scientific">Gibberella intermedia</name>
    <name type="common">Bulb rot disease fungus</name>
    <name type="synonym">Fusarium proliferatum</name>
    <dbReference type="NCBI Taxonomy" id="948311"/>
    <lineage>
        <taxon>Eukaryota</taxon>
        <taxon>Fungi</taxon>
        <taxon>Dikarya</taxon>
        <taxon>Ascomycota</taxon>
        <taxon>Pezizomycotina</taxon>
        <taxon>Sordariomycetes</taxon>
        <taxon>Hypocreomycetidae</taxon>
        <taxon>Hypocreales</taxon>
        <taxon>Nectriaceae</taxon>
        <taxon>Fusarium</taxon>
        <taxon>Fusarium fujikuroi species complex</taxon>
    </lineage>
</organism>
<evidence type="ECO:0000259" key="5">
    <source>
        <dbReference type="Pfam" id="PF00931"/>
    </source>
</evidence>
<evidence type="ECO:0008006" key="9">
    <source>
        <dbReference type="Google" id="ProtNLM"/>
    </source>
</evidence>
<dbReference type="SUPFAM" id="SSF57850">
    <property type="entry name" value="RING/U-box"/>
    <property type="match status" value="2"/>
</dbReference>